<feature type="domain" description="Cadherin" evidence="13">
    <location>
        <begin position="247"/>
        <end position="358"/>
    </location>
</feature>
<keyword evidence="8" id="KW-0130">Cell adhesion</keyword>
<dbReference type="Pfam" id="PF00028">
    <property type="entry name" value="Cadherin"/>
    <property type="match status" value="5"/>
</dbReference>
<dbReference type="AlphaFoldDB" id="A0AAV4F526"/>
<evidence type="ECO:0000256" key="11">
    <source>
        <dbReference type="ARBA" id="ARBA00023180"/>
    </source>
</evidence>
<dbReference type="Proteomes" id="UP000762676">
    <property type="component" value="Unassembled WGS sequence"/>
</dbReference>
<keyword evidence="11" id="KW-0325">Glycoprotein</keyword>
<dbReference type="Gene3D" id="2.60.40.60">
    <property type="entry name" value="Cadherins"/>
    <property type="match status" value="5"/>
</dbReference>
<keyword evidence="6" id="KW-0677">Repeat</keyword>
<dbReference type="PROSITE" id="PS00232">
    <property type="entry name" value="CADHERIN_1"/>
    <property type="match status" value="1"/>
</dbReference>
<dbReference type="GO" id="GO:0005509">
    <property type="term" value="F:calcium ion binding"/>
    <property type="evidence" value="ECO:0007669"/>
    <property type="project" value="UniProtKB-UniRule"/>
</dbReference>
<organism evidence="14 15">
    <name type="scientific">Elysia marginata</name>
    <dbReference type="NCBI Taxonomy" id="1093978"/>
    <lineage>
        <taxon>Eukaryota</taxon>
        <taxon>Metazoa</taxon>
        <taxon>Spiralia</taxon>
        <taxon>Lophotrochozoa</taxon>
        <taxon>Mollusca</taxon>
        <taxon>Gastropoda</taxon>
        <taxon>Heterobranchia</taxon>
        <taxon>Euthyneura</taxon>
        <taxon>Panpulmonata</taxon>
        <taxon>Sacoglossa</taxon>
        <taxon>Placobranchoidea</taxon>
        <taxon>Plakobranchidae</taxon>
        <taxon>Elysia</taxon>
    </lineage>
</organism>
<evidence type="ECO:0000256" key="12">
    <source>
        <dbReference type="PROSITE-ProRule" id="PRU00043"/>
    </source>
</evidence>
<dbReference type="PROSITE" id="PS50268">
    <property type="entry name" value="CADHERIN_2"/>
    <property type="match status" value="5"/>
</dbReference>
<feature type="domain" description="Cadherin" evidence="13">
    <location>
        <begin position="140"/>
        <end position="246"/>
    </location>
</feature>
<evidence type="ECO:0000259" key="13">
    <source>
        <dbReference type="PROSITE" id="PS50268"/>
    </source>
</evidence>
<evidence type="ECO:0000256" key="10">
    <source>
        <dbReference type="ARBA" id="ARBA00023136"/>
    </source>
</evidence>
<comment type="subcellular location">
    <subcellularLocation>
        <location evidence="1">Cell membrane</location>
        <topology evidence="1">Single-pass type I membrane protein</topology>
    </subcellularLocation>
</comment>
<keyword evidence="3" id="KW-0812">Transmembrane</keyword>
<dbReference type="PANTHER" id="PTHR24025">
    <property type="entry name" value="DESMOGLEIN FAMILY MEMBER"/>
    <property type="match status" value="1"/>
</dbReference>
<evidence type="ECO:0000256" key="6">
    <source>
        <dbReference type="ARBA" id="ARBA00022737"/>
    </source>
</evidence>
<dbReference type="InterPro" id="IPR020894">
    <property type="entry name" value="Cadherin_CS"/>
</dbReference>
<keyword evidence="2" id="KW-1003">Cell membrane</keyword>
<feature type="domain" description="Cadherin" evidence="13">
    <location>
        <begin position="475"/>
        <end position="583"/>
    </location>
</feature>
<dbReference type="InterPro" id="IPR050971">
    <property type="entry name" value="Cadherin-domain_protein"/>
</dbReference>
<proteinExistence type="predicted"/>
<dbReference type="SMART" id="SM00112">
    <property type="entry name" value="CA"/>
    <property type="match status" value="5"/>
</dbReference>
<dbReference type="InterPro" id="IPR002126">
    <property type="entry name" value="Cadherin-like_dom"/>
</dbReference>
<evidence type="ECO:0000256" key="4">
    <source>
        <dbReference type="ARBA" id="ARBA00022723"/>
    </source>
</evidence>
<keyword evidence="4" id="KW-0479">Metal-binding</keyword>
<dbReference type="FunFam" id="2.60.40.60:FF:000123">
    <property type="entry name" value="Protocadherin beta 4"/>
    <property type="match status" value="1"/>
</dbReference>
<evidence type="ECO:0000256" key="8">
    <source>
        <dbReference type="ARBA" id="ARBA00022889"/>
    </source>
</evidence>
<evidence type="ECO:0000313" key="15">
    <source>
        <dbReference type="Proteomes" id="UP000762676"/>
    </source>
</evidence>
<dbReference type="GO" id="GO:0005911">
    <property type="term" value="C:cell-cell junction"/>
    <property type="evidence" value="ECO:0007669"/>
    <property type="project" value="TreeGrafter"/>
</dbReference>
<dbReference type="SUPFAM" id="SSF49313">
    <property type="entry name" value="Cadherin-like"/>
    <property type="match status" value="5"/>
</dbReference>
<feature type="non-terminal residue" evidence="14">
    <location>
        <position position="637"/>
    </location>
</feature>
<name>A0AAV4F526_9GAST</name>
<dbReference type="FunFam" id="2.60.40.60:FF:000092">
    <property type="entry name" value="Protocadherin 8"/>
    <property type="match status" value="1"/>
</dbReference>
<feature type="domain" description="Cadherin" evidence="13">
    <location>
        <begin position="359"/>
        <end position="471"/>
    </location>
</feature>
<dbReference type="CDD" id="cd11304">
    <property type="entry name" value="Cadherin_repeat"/>
    <property type="match status" value="5"/>
</dbReference>
<dbReference type="GO" id="GO:0007156">
    <property type="term" value="P:homophilic cell adhesion via plasma membrane adhesion molecules"/>
    <property type="evidence" value="ECO:0007669"/>
    <property type="project" value="InterPro"/>
</dbReference>
<evidence type="ECO:0000313" key="14">
    <source>
        <dbReference type="EMBL" id="GFR67788.1"/>
    </source>
</evidence>
<dbReference type="EMBL" id="BMAT01004072">
    <property type="protein sequence ID" value="GFR67788.1"/>
    <property type="molecule type" value="Genomic_DNA"/>
</dbReference>
<dbReference type="PRINTS" id="PR00205">
    <property type="entry name" value="CADHERIN"/>
</dbReference>
<evidence type="ECO:0000256" key="1">
    <source>
        <dbReference type="ARBA" id="ARBA00004251"/>
    </source>
</evidence>
<dbReference type="GO" id="GO:0005886">
    <property type="term" value="C:plasma membrane"/>
    <property type="evidence" value="ECO:0007669"/>
    <property type="project" value="UniProtKB-SubCell"/>
</dbReference>
<keyword evidence="5" id="KW-0732">Signal</keyword>
<evidence type="ECO:0000256" key="2">
    <source>
        <dbReference type="ARBA" id="ARBA00022475"/>
    </source>
</evidence>
<dbReference type="PANTHER" id="PTHR24025:SF31">
    <property type="entry name" value="NEURAL-CADHERIN"/>
    <property type="match status" value="1"/>
</dbReference>
<evidence type="ECO:0000256" key="9">
    <source>
        <dbReference type="ARBA" id="ARBA00022989"/>
    </source>
</evidence>
<sequence length="637" mass="71115">MGTGKLKVFITDINNKDPIIRPNFASVTISENTPIDRSIHQVSATDADDKSVLRYSFIATSATDGNGAQVNFNNFDYRNLFRMDDVTGNVFVNSALDRDRAASITFDLVVQDTAATPRQTGTGVLLIHVTEYNDQPPQFNSTQYNIVIKEELNINSFIQNLYCTDEDDKIDGYSLVQDEPRRPNFFSFYATSGAMLVENRIDYDRPNFIEKIELTAFCRDTGSPQLTASTKVTVTVLNINDNYPVFEQRLYRKTISEGNVTGPLGLSIKATDLDSGDYGVLKYRLLNSSKEYDRFFSINEDTAEITISPDAVFDREVTGFLGIQVEAYDSPLDPSQRLRSSVPVYISIQDVNDNCPVFRERFYTGTVPESSEEDTSIIDIIATDKDEGINAEIVYAIKPNSGNPSRSVNMFSVGARNGRILVRSLLRGLTGVYNFNVTATDMRGANSPMACTVEIPVSITVQESLNKAPVWKRPPRKGFVIYVLESQYEGMLVYSAKATDDNVGENGVIDYYILDKDELKDRTAEFRINRVTGVIRAEVEFDREEKDTYFLTLRAKDRGNPSASSDTTLTVVILDVDDNDPKFPTKDGQVIPLVLPGPGEEPVNDGEALPNKRVLGHCNATDADSDHENNRIFYEIL</sequence>
<protein>
    <submittedName>
        <fullName evidence="14">Cadherin-87A</fullName>
    </submittedName>
</protein>
<evidence type="ECO:0000256" key="7">
    <source>
        <dbReference type="ARBA" id="ARBA00022837"/>
    </source>
</evidence>
<reference evidence="14 15" key="1">
    <citation type="journal article" date="2021" name="Elife">
        <title>Chloroplast acquisition without the gene transfer in kleptoplastic sea slugs, Plakobranchus ocellatus.</title>
        <authorList>
            <person name="Maeda T."/>
            <person name="Takahashi S."/>
            <person name="Yoshida T."/>
            <person name="Shimamura S."/>
            <person name="Takaki Y."/>
            <person name="Nagai Y."/>
            <person name="Toyoda A."/>
            <person name="Suzuki Y."/>
            <person name="Arimoto A."/>
            <person name="Ishii H."/>
            <person name="Satoh N."/>
            <person name="Nishiyama T."/>
            <person name="Hasebe M."/>
            <person name="Maruyama T."/>
            <person name="Minagawa J."/>
            <person name="Obokata J."/>
            <person name="Shigenobu S."/>
        </authorList>
    </citation>
    <scope>NUCLEOTIDE SEQUENCE [LARGE SCALE GENOMIC DNA]</scope>
</reference>
<dbReference type="InterPro" id="IPR015919">
    <property type="entry name" value="Cadherin-like_sf"/>
</dbReference>
<accession>A0AAV4F526</accession>
<feature type="domain" description="Cadherin" evidence="13">
    <location>
        <begin position="21"/>
        <end position="139"/>
    </location>
</feature>
<keyword evidence="9" id="KW-1133">Transmembrane helix</keyword>
<comment type="caution">
    <text evidence="14">The sequence shown here is derived from an EMBL/GenBank/DDBJ whole genome shotgun (WGS) entry which is preliminary data.</text>
</comment>
<evidence type="ECO:0000256" key="3">
    <source>
        <dbReference type="ARBA" id="ARBA00022692"/>
    </source>
</evidence>
<keyword evidence="10" id="KW-0472">Membrane</keyword>
<evidence type="ECO:0000256" key="5">
    <source>
        <dbReference type="ARBA" id="ARBA00022729"/>
    </source>
</evidence>
<keyword evidence="7 12" id="KW-0106">Calcium</keyword>
<gene>
    <name evidence="14" type="ORF">ElyMa_002008300</name>
</gene>
<keyword evidence="15" id="KW-1185">Reference proteome</keyword>